<dbReference type="Gene3D" id="1.20.140.150">
    <property type="match status" value="1"/>
</dbReference>
<dbReference type="InterPro" id="IPR009571">
    <property type="entry name" value="SUR7/Rim9-like_fungi"/>
</dbReference>
<keyword evidence="1" id="KW-0472">Membrane</keyword>
<dbReference type="Proteomes" id="UP000054485">
    <property type="component" value="Unassembled WGS sequence"/>
</dbReference>
<dbReference type="GO" id="GO:0005886">
    <property type="term" value="C:plasma membrane"/>
    <property type="evidence" value="ECO:0007669"/>
    <property type="project" value="InterPro"/>
</dbReference>
<evidence type="ECO:0000313" key="3">
    <source>
        <dbReference type="Proteomes" id="UP000054485"/>
    </source>
</evidence>
<dbReference type="PANTHER" id="PTHR28019:SF2">
    <property type="entry name" value="CELL MEMBRANE PROTEIN YLR413W-RELATED"/>
    <property type="match status" value="1"/>
</dbReference>
<dbReference type="Pfam" id="PF06687">
    <property type="entry name" value="SUR7"/>
    <property type="match status" value="1"/>
</dbReference>
<dbReference type="InParanoid" id="A0A0D0BVJ6"/>
<keyword evidence="1" id="KW-1133">Transmembrane helix</keyword>
<gene>
    <name evidence="2" type="ORF">CY34DRAFT_796987</name>
</gene>
<dbReference type="AlphaFoldDB" id="A0A0D0BVJ6"/>
<dbReference type="OrthoDB" id="3349852at2759"/>
<dbReference type="EMBL" id="KN835132">
    <property type="protein sequence ID" value="KIK49557.1"/>
    <property type="molecule type" value="Genomic_DNA"/>
</dbReference>
<dbReference type="GO" id="GO:0031505">
    <property type="term" value="P:fungal-type cell wall organization"/>
    <property type="evidence" value="ECO:0007669"/>
    <property type="project" value="TreeGrafter"/>
</dbReference>
<proteinExistence type="predicted"/>
<reference evidence="3" key="2">
    <citation type="submission" date="2015-01" db="EMBL/GenBank/DDBJ databases">
        <title>Evolutionary Origins and Diversification of the Mycorrhizal Mutualists.</title>
        <authorList>
            <consortium name="DOE Joint Genome Institute"/>
            <consortium name="Mycorrhizal Genomics Consortium"/>
            <person name="Kohler A."/>
            <person name="Kuo A."/>
            <person name="Nagy L.G."/>
            <person name="Floudas D."/>
            <person name="Copeland A."/>
            <person name="Barry K.W."/>
            <person name="Cichocki N."/>
            <person name="Veneault-Fourrey C."/>
            <person name="LaButti K."/>
            <person name="Lindquist E.A."/>
            <person name="Lipzen A."/>
            <person name="Lundell T."/>
            <person name="Morin E."/>
            <person name="Murat C."/>
            <person name="Riley R."/>
            <person name="Ohm R."/>
            <person name="Sun H."/>
            <person name="Tunlid A."/>
            <person name="Henrissat B."/>
            <person name="Grigoriev I.V."/>
            <person name="Hibbett D.S."/>
            <person name="Martin F."/>
        </authorList>
    </citation>
    <scope>NUCLEOTIDE SEQUENCE [LARGE SCALE GENOMIC DNA]</scope>
    <source>
        <strain evidence="3">UH-Slu-Lm8-n1</strain>
    </source>
</reference>
<reference evidence="2 3" key="1">
    <citation type="submission" date="2014-04" db="EMBL/GenBank/DDBJ databases">
        <authorList>
            <consortium name="DOE Joint Genome Institute"/>
            <person name="Kuo A."/>
            <person name="Ruytinx J."/>
            <person name="Rineau F."/>
            <person name="Colpaert J."/>
            <person name="Kohler A."/>
            <person name="Nagy L.G."/>
            <person name="Floudas D."/>
            <person name="Copeland A."/>
            <person name="Barry K.W."/>
            <person name="Cichocki N."/>
            <person name="Veneault-Fourrey C."/>
            <person name="LaButti K."/>
            <person name="Lindquist E.A."/>
            <person name="Lipzen A."/>
            <person name="Lundell T."/>
            <person name="Morin E."/>
            <person name="Murat C."/>
            <person name="Sun H."/>
            <person name="Tunlid A."/>
            <person name="Henrissat B."/>
            <person name="Grigoriev I.V."/>
            <person name="Hibbett D.S."/>
            <person name="Martin F."/>
            <person name="Nordberg H.P."/>
            <person name="Cantor M.N."/>
            <person name="Hua S.X."/>
        </authorList>
    </citation>
    <scope>NUCLEOTIDE SEQUENCE [LARGE SCALE GENOMIC DNA]</scope>
    <source>
        <strain evidence="2 3">UH-Slu-Lm8-n1</strain>
    </source>
</reference>
<evidence type="ECO:0000313" key="2">
    <source>
        <dbReference type="EMBL" id="KIK49557.1"/>
    </source>
</evidence>
<keyword evidence="3" id="KW-1185">Reference proteome</keyword>
<sequence length="256" mass="27710">MRGEYCVGGASFLSFVALLLLIFVHVGQINTSLVPHGIAMAKVDTSGFGKALSEAILDPDQGLYTTNYTSPLGQRNGLRQIYEFGLYSYCAYVNSSAGTCTNRTIADNFEPYVALTSDMFTNYSQYSDTMFANTTFINSSYLAYNSRVAYYFILLGTIFATIALFTGVARRAMLFFISTASSIIAALFILIGAAIWTSIVKKCEGVNTWEISQLDGGIISGIIVSYGSGIYLAWAAFACLAAATVPYMVSCCTFRG</sequence>
<feature type="transmembrane region" description="Helical" evidence="1">
    <location>
        <begin position="7"/>
        <end position="26"/>
    </location>
</feature>
<dbReference type="GO" id="GO:0051285">
    <property type="term" value="C:cell cortex of cell tip"/>
    <property type="evidence" value="ECO:0007669"/>
    <property type="project" value="TreeGrafter"/>
</dbReference>
<evidence type="ECO:0000256" key="1">
    <source>
        <dbReference type="SAM" id="Phobius"/>
    </source>
</evidence>
<evidence type="ECO:0008006" key="4">
    <source>
        <dbReference type="Google" id="ProtNLM"/>
    </source>
</evidence>
<accession>A0A0D0BVJ6</accession>
<name>A0A0D0BVJ6_9AGAM</name>
<feature type="transmembrane region" description="Helical" evidence="1">
    <location>
        <begin position="216"/>
        <end position="249"/>
    </location>
</feature>
<feature type="transmembrane region" description="Helical" evidence="1">
    <location>
        <begin position="174"/>
        <end position="196"/>
    </location>
</feature>
<feature type="transmembrane region" description="Helical" evidence="1">
    <location>
        <begin position="148"/>
        <end position="167"/>
    </location>
</feature>
<dbReference type="PANTHER" id="PTHR28019">
    <property type="entry name" value="CELL MEMBRANE PROTEIN YLR413W-RELATED"/>
    <property type="match status" value="1"/>
</dbReference>
<dbReference type="HOGENOM" id="CLU_094315_0_0_1"/>
<dbReference type="InterPro" id="IPR052413">
    <property type="entry name" value="SUR7_domain"/>
</dbReference>
<keyword evidence="1" id="KW-0812">Transmembrane</keyword>
<organism evidence="2 3">
    <name type="scientific">Suillus luteus UH-Slu-Lm8-n1</name>
    <dbReference type="NCBI Taxonomy" id="930992"/>
    <lineage>
        <taxon>Eukaryota</taxon>
        <taxon>Fungi</taxon>
        <taxon>Dikarya</taxon>
        <taxon>Basidiomycota</taxon>
        <taxon>Agaricomycotina</taxon>
        <taxon>Agaricomycetes</taxon>
        <taxon>Agaricomycetidae</taxon>
        <taxon>Boletales</taxon>
        <taxon>Suillineae</taxon>
        <taxon>Suillaceae</taxon>
        <taxon>Suillus</taxon>
    </lineage>
</organism>
<protein>
    <recommendedName>
        <fullName evidence="4">Actin cortical patch SUR7/pH-response regulator PalI</fullName>
    </recommendedName>
</protein>